<evidence type="ECO:0000313" key="2">
    <source>
        <dbReference type="EMBL" id="CBW75721.1"/>
    </source>
</evidence>
<name>E5AT47_MYCRK</name>
<dbReference type="STRING" id="882378.RBRH_02477"/>
<dbReference type="Proteomes" id="UP000007437">
    <property type="component" value="Chromosome"/>
</dbReference>
<feature type="coiled-coil region" evidence="1">
    <location>
        <begin position="1"/>
        <end position="28"/>
    </location>
</feature>
<gene>
    <name evidence="2" type="ordered locus">RBRH_02477</name>
</gene>
<sequence>MKQFEEENAKLKRLMADLLLNKAMLQDEPVRFLVCLSLSEF</sequence>
<dbReference type="EMBL" id="FR687359">
    <property type="protein sequence ID" value="CBW75721.1"/>
    <property type="molecule type" value="Genomic_DNA"/>
</dbReference>
<protein>
    <submittedName>
        <fullName evidence="2">Transposase</fullName>
    </submittedName>
</protein>
<proteinExistence type="predicted"/>
<reference evidence="2 3" key="1">
    <citation type="journal article" date="2011" name="J. Bacteriol.">
        <title>Complete genome sequence of Burkholderia rhizoxinica, an endosymbiont of Rhizopus microsporus.</title>
        <authorList>
            <person name="Lackner G."/>
            <person name="Moebius N."/>
            <person name="Partida-Martinez L."/>
            <person name="Hertweck C."/>
        </authorList>
    </citation>
    <scope>NUCLEOTIDE SEQUENCE [LARGE SCALE GENOMIC DNA]</scope>
    <source>
        <strain evidence="3">DSM 19002 / CIP 109453 / HKI 454</strain>
    </source>
</reference>
<accession>E5AT47</accession>
<keyword evidence="1" id="KW-0175">Coiled coil</keyword>
<evidence type="ECO:0000313" key="3">
    <source>
        <dbReference type="Proteomes" id="UP000007437"/>
    </source>
</evidence>
<dbReference type="KEGG" id="brh:RBRH_02477"/>
<organism evidence="2 3">
    <name type="scientific">Mycetohabitans rhizoxinica (strain DSM 19002 / CIP 109453 / HKI 454)</name>
    <name type="common">Paraburkholderia rhizoxinica</name>
    <dbReference type="NCBI Taxonomy" id="882378"/>
    <lineage>
        <taxon>Bacteria</taxon>
        <taxon>Pseudomonadati</taxon>
        <taxon>Pseudomonadota</taxon>
        <taxon>Betaproteobacteria</taxon>
        <taxon>Burkholderiales</taxon>
        <taxon>Burkholderiaceae</taxon>
        <taxon>Mycetohabitans</taxon>
    </lineage>
</organism>
<dbReference type="AlphaFoldDB" id="E5AT47"/>
<evidence type="ECO:0000256" key="1">
    <source>
        <dbReference type="SAM" id="Coils"/>
    </source>
</evidence>
<dbReference type="HOGENOM" id="CLU_3267032_0_0_4"/>